<gene>
    <name evidence="1" type="ORF">LRLP16767_LR202_00334</name>
</gene>
<dbReference type="RefSeq" id="WP_102815928.1">
    <property type="nucleotide sequence ID" value="NZ_LN887529.1"/>
</dbReference>
<organism evidence="1 2">
    <name type="scientific">Limosilactobacillus reuteri</name>
    <name type="common">Lactobacillus reuteri</name>
    <dbReference type="NCBI Taxonomy" id="1598"/>
    <lineage>
        <taxon>Bacteria</taxon>
        <taxon>Bacillati</taxon>
        <taxon>Bacillota</taxon>
        <taxon>Bacilli</taxon>
        <taxon>Lactobacillales</taxon>
        <taxon>Lactobacillaceae</taxon>
        <taxon>Limosilactobacillus</taxon>
    </lineage>
</organism>
<protein>
    <submittedName>
        <fullName evidence="1">Uncharacterized protein</fullName>
    </submittedName>
</protein>
<sequence>MGKDYSLSSELCLSNWTAETLDSSVKHWMKNRNQLSSASAYVISDEDCNFLKIDFEDPVKQADVLKINRDSLGLATVFKTIQSANAVISFLEAVGVKKIKNLQVRKLQGLLH</sequence>
<evidence type="ECO:0000313" key="1">
    <source>
        <dbReference type="EMBL" id="CUR40276.1"/>
    </source>
</evidence>
<name>A0A0U5KIM5_LIMRT</name>
<accession>A0A0U5KIM5</accession>
<evidence type="ECO:0000313" key="2">
    <source>
        <dbReference type="Proteomes" id="UP000235484"/>
    </source>
</evidence>
<proteinExistence type="predicted"/>
<dbReference type="EMBL" id="LN887529">
    <property type="protein sequence ID" value="CUR40276.1"/>
    <property type="molecule type" value="Genomic_DNA"/>
</dbReference>
<reference evidence="2" key="1">
    <citation type="submission" date="2015-10" db="EMBL/GenBank/DDBJ databases">
        <authorList>
            <person name="Crossman L.C."/>
        </authorList>
    </citation>
    <scope>NUCLEOTIDE SEQUENCE [LARGE SCALE GENOMIC DNA]</scope>
    <source>
        <strain evidence="2">20-2</strain>
    </source>
</reference>
<dbReference type="Proteomes" id="UP000235484">
    <property type="component" value="Unassembled WGS sequence"/>
</dbReference>
<dbReference type="AlphaFoldDB" id="A0A0U5KIM5"/>